<keyword evidence="4 5" id="KW-0472">Membrane</keyword>
<protein>
    <submittedName>
        <fullName evidence="6">Uncharacterized protein</fullName>
    </submittedName>
</protein>
<proteinExistence type="predicted"/>
<evidence type="ECO:0000256" key="1">
    <source>
        <dbReference type="ARBA" id="ARBA00004141"/>
    </source>
</evidence>
<reference evidence="6" key="2">
    <citation type="submission" date="2024-10" db="UniProtKB">
        <authorList>
            <consortium name="EnsemblProtists"/>
        </authorList>
    </citation>
    <scope>IDENTIFICATION</scope>
</reference>
<evidence type="ECO:0000256" key="2">
    <source>
        <dbReference type="ARBA" id="ARBA00022692"/>
    </source>
</evidence>
<keyword evidence="2 5" id="KW-0812">Transmembrane</keyword>
<evidence type="ECO:0000256" key="3">
    <source>
        <dbReference type="ARBA" id="ARBA00022989"/>
    </source>
</evidence>
<evidence type="ECO:0000313" key="7">
    <source>
        <dbReference type="Proteomes" id="UP000013827"/>
    </source>
</evidence>
<feature type="transmembrane region" description="Helical" evidence="5">
    <location>
        <begin position="125"/>
        <end position="146"/>
    </location>
</feature>
<dbReference type="KEGG" id="ehx:EMIHUDRAFT_233886"/>
<dbReference type="GO" id="GO:0016020">
    <property type="term" value="C:membrane"/>
    <property type="evidence" value="ECO:0007669"/>
    <property type="project" value="UniProtKB-SubCell"/>
</dbReference>
<feature type="transmembrane region" description="Helical" evidence="5">
    <location>
        <begin position="52"/>
        <end position="73"/>
    </location>
</feature>
<dbReference type="EnsemblProtists" id="EOD29512">
    <property type="protein sequence ID" value="EOD29512"/>
    <property type="gene ID" value="EMIHUDRAFT_233886"/>
</dbReference>
<dbReference type="PaxDb" id="2903-EOD29512"/>
<dbReference type="Pfam" id="PF01925">
    <property type="entry name" value="TauE"/>
    <property type="match status" value="2"/>
</dbReference>
<dbReference type="InterPro" id="IPR002781">
    <property type="entry name" value="TM_pro_TauE-like"/>
</dbReference>
<dbReference type="GeneID" id="17274785"/>
<accession>A0A0D3K177</accession>
<organism evidence="6 7">
    <name type="scientific">Emiliania huxleyi (strain CCMP1516)</name>
    <dbReference type="NCBI Taxonomy" id="280463"/>
    <lineage>
        <taxon>Eukaryota</taxon>
        <taxon>Haptista</taxon>
        <taxon>Haptophyta</taxon>
        <taxon>Prymnesiophyceae</taxon>
        <taxon>Isochrysidales</taxon>
        <taxon>Noelaerhabdaceae</taxon>
        <taxon>Emiliania</taxon>
    </lineage>
</organism>
<evidence type="ECO:0000313" key="6">
    <source>
        <dbReference type="EnsemblProtists" id="EOD29512"/>
    </source>
</evidence>
<dbReference type="PANTHER" id="PTHR43701:SF2">
    <property type="entry name" value="MEMBRANE TRANSPORTER PROTEIN YJNA-RELATED"/>
    <property type="match status" value="1"/>
</dbReference>
<evidence type="ECO:0000256" key="5">
    <source>
        <dbReference type="SAM" id="Phobius"/>
    </source>
</evidence>
<keyword evidence="7" id="KW-1185">Reference proteome</keyword>
<dbReference type="PANTHER" id="PTHR43701">
    <property type="entry name" value="MEMBRANE TRANSPORTER PROTEIN MJ0441-RELATED"/>
    <property type="match status" value="1"/>
</dbReference>
<sequence>MQRLRRLLPPAPLAGLQRHCFAGVVGFAGGATLGLVGWGGGQMIIPGMTHQYMALNQLAATGVSLFSLSLSSISSSVRFATSDSACLVTAASIAIPSIVTARFGTQLASRLSNDALEFAFNSLSLVRPLDVAFGCLSGGVSALMGVGGLPFTMSYLTACTDLPHHLVQGTAQCACAPSALTSAVSRIHAVPLGTAAAVAAGGVAGATAGATAALHLSEERLRELFMLSLLVLGGSACRRAVINLQSMYRKRT</sequence>
<feature type="transmembrane region" description="Helical" evidence="5">
    <location>
        <begin position="20"/>
        <end position="40"/>
    </location>
</feature>
<dbReference type="Proteomes" id="UP000013827">
    <property type="component" value="Unassembled WGS sequence"/>
</dbReference>
<feature type="transmembrane region" description="Helical" evidence="5">
    <location>
        <begin position="189"/>
        <end position="212"/>
    </location>
</feature>
<reference evidence="7" key="1">
    <citation type="journal article" date="2013" name="Nature">
        <title>Pan genome of the phytoplankton Emiliania underpins its global distribution.</title>
        <authorList>
            <person name="Read B.A."/>
            <person name="Kegel J."/>
            <person name="Klute M.J."/>
            <person name="Kuo A."/>
            <person name="Lefebvre S.C."/>
            <person name="Maumus F."/>
            <person name="Mayer C."/>
            <person name="Miller J."/>
            <person name="Monier A."/>
            <person name="Salamov A."/>
            <person name="Young J."/>
            <person name="Aguilar M."/>
            <person name="Claverie J.M."/>
            <person name="Frickenhaus S."/>
            <person name="Gonzalez K."/>
            <person name="Herman E.K."/>
            <person name="Lin Y.C."/>
            <person name="Napier J."/>
            <person name="Ogata H."/>
            <person name="Sarno A.F."/>
            <person name="Shmutz J."/>
            <person name="Schroeder D."/>
            <person name="de Vargas C."/>
            <person name="Verret F."/>
            <person name="von Dassow P."/>
            <person name="Valentin K."/>
            <person name="Van de Peer Y."/>
            <person name="Wheeler G."/>
            <person name="Dacks J.B."/>
            <person name="Delwiche C.F."/>
            <person name="Dyhrman S.T."/>
            <person name="Glockner G."/>
            <person name="John U."/>
            <person name="Richards T."/>
            <person name="Worden A.Z."/>
            <person name="Zhang X."/>
            <person name="Grigoriev I.V."/>
            <person name="Allen A.E."/>
            <person name="Bidle K."/>
            <person name="Borodovsky M."/>
            <person name="Bowler C."/>
            <person name="Brownlee C."/>
            <person name="Cock J.M."/>
            <person name="Elias M."/>
            <person name="Gladyshev V.N."/>
            <person name="Groth M."/>
            <person name="Guda C."/>
            <person name="Hadaegh A."/>
            <person name="Iglesias-Rodriguez M.D."/>
            <person name="Jenkins J."/>
            <person name="Jones B.M."/>
            <person name="Lawson T."/>
            <person name="Leese F."/>
            <person name="Lindquist E."/>
            <person name="Lobanov A."/>
            <person name="Lomsadze A."/>
            <person name="Malik S.B."/>
            <person name="Marsh M.E."/>
            <person name="Mackinder L."/>
            <person name="Mock T."/>
            <person name="Mueller-Roeber B."/>
            <person name="Pagarete A."/>
            <person name="Parker M."/>
            <person name="Probert I."/>
            <person name="Quesneville H."/>
            <person name="Raines C."/>
            <person name="Rensing S.A."/>
            <person name="Riano-Pachon D.M."/>
            <person name="Richier S."/>
            <person name="Rokitta S."/>
            <person name="Shiraiwa Y."/>
            <person name="Soanes D.M."/>
            <person name="van der Giezen M."/>
            <person name="Wahlund T.M."/>
            <person name="Williams B."/>
            <person name="Wilson W."/>
            <person name="Wolfe G."/>
            <person name="Wurch L.L."/>
        </authorList>
    </citation>
    <scope>NUCLEOTIDE SEQUENCE</scope>
</reference>
<dbReference type="InterPro" id="IPR051598">
    <property type="entry name" value="TSUP/Inactive_protease-like"/>
</dbReference>
<comment type="subcellular location">
    <subcellularLocation>
        <location evidence="1">Membrane</location>
        <topology evidence="1">Multi-pass membrane protein</topology>
    </subcellularLocation>
</comment>
<evidence type="ECO:0000256" key="4">
    <source>
        <dbReference type="ARBA" id="ARBA00023136"/>
    </source>
</evidence>
<name>A0A0D3K177_EMIH1</name>
<keyword evidence="3 5" id="KW-1133">Transmembrane helix</keyword>
<feature type="transmembrane region" description="Helical" evidence="5">
    <location>
        <begin position="224"/>
        <end position="241"/>
    </location>
</feature>
<dbReference type="HOGENOM" id="CLU_1104474_0_0_1"/>
<dbReference type="AlphaFoldDB" id="A0A0D3K177"/>
<feature type="transmembrane region" description="Helical" evidence="5">
    <location>
        <begin position="85"/>
        <end position="105"/>
    </location>
</feature>
<dbReference type="RefSeq" id="XP_005781941.1">
    <property type="nucleotide sequence ID" value="XM_005781884.1"/>
</dbReference>